<comment type="subcellular location">
    <subcellularLocation>
        <location evidence="1 8">Cytoplasm</location>
    </subcellularLocation>
</comment>
<evidence type="ECO:0000256" key="7">
    <source>
        <dbReference type="ARBA" id="ARBA00048539"/>
    </source>
</evidence>
<organism evidence="10">
    <name type="scientific">Aerophobetes bacterium</name>
    <dbReference type="NCBI Taxonomy" id="2030807"/>
    <lineage>
        <taxon>Bacteria</taxon>
        <taxon>Candidatus Aerophobota</taxon>
    </lineage>
</organism>
<feature type="binding site" evidence="8">
    <location>
        <begin position="31"/>
        <end position="36"/>
    </location>
    <ligand>
        <name>ATP</name>
        <dbReference type="ChEBI" id="CHEBI:30616"/>
    </ligand>
</feature>
<dbReference type="InterPro" id="IPR012796">
    <property type="entry name" value="Lysidine-tRNA-synth_C"/>
</dbReference>
<dbReference type="Proteomes" id="UP000885660">
    <property type="component" value="Unassembled WGS sequence"/>
</dbReference>
<feature type="domain" description="Lysidine-tRNA(Ile) synthetase C-terminal" evidence="9">
    <location>
        <begin position="388"/>
        <end position="460"/>
    </location>
</feature>
<dbReference type="SUPFAM" id="SSF56037">
    <property type="entry name" value="PheT/TilS domain"/>
    <property type="match status" value="1"/>
</dbReference>
<comment type="catalytic activity">
    <reaction evidence="7 8">
        <text>cytidine(34) in tRNA(Ile2) + L-lysine + ATP = lysidine(34) in tRNA(Ile2) + AMP + diphosphate + H(+)</text>
        <dbReference type="Rhea" id="RHEA:43744"/>
        <dbReference type="Rhea" id="RHEA-COMP:10625"/>
        <dbReference type="Rhea" id="RHEA-COMP:10670"/>
        <dbReference type="ChEBI" id="CHEBI:15378"/>
        <dbReference type="ChEBI" id="CHEBI:30616"/>
        <dbReference type="ChEBI" id="CHEBI:32551"/>
        <dbReference type="ChEBI" id="CHEBI:33019"/>
        <dbReference type="ChEBI" id="CHEBI:82748"/>
        <dbReference type="ChEBI" id="CHEBI:83665"/>
        <dbReference type="ChEBI" id="CHEBI:456215"/>
        <dbReference type="EC" id="6.3.4.19"/>
    </reaction>
</comment>
<dbReference type="Pfam" id="PF11734">
    <property type="entry name" value="TilS_C"/>
    <property type="match status" value="1"/>
</dbReference>
<accession>A0A7V0QR06</accession>
<dbReference type="Pfam" id="PF01171">
    <property type="entry name" value="ATP_bind_3"/>
    <property type="match status" value="1"/>
</dbReference>
<keyword evidence="4 8" id="KW-0819">tRNA processing</keyword>
<dbReference type="HAMAP" id="MF_01161">
    <property type="entry name" value="tRNA_Ile_lys_synt"/>
    <property type="match status" value="1"/>
</dbReference>
<comment type="caution">
    <text evidence="10">The sequence shown here is derived from an EMBL/GenBank/DDBJ whole genome shotgun (WGS) entry which is preliminary data.</text>
</comment>
<protein>
    <recommendedName>
        <fullName evidence="8">tRNA(Ile)-lysidine synthase</fullName>
        <ecNumber evidence="8">6.3.4.19</ecNumber>
    </recommendedName>
    <alternativeName>
        <fullName evidence="8">tRNA(Ile)-2-lysyl-cytidine synthase</fullName>
    </alternativeName>
    <alternativeName>
        <fullName evidence="8">tRNA(Ile)-lysidine synthetase</fullName>
    </alternativeName>
</protein>
<dbReference type="EMBL" id="DRBC01000190">
    <property type="protein sequence ID" value="HDN84750.1"/>
    <property type="molecule type" value="Genomic_DNA"/>
</dbReference>
<evidence type="ECO:0000259" key="9">
    <source>
        <dbReference type="SMART" id="SM00977"/>
    </source>
</evidence>
<dbReference type="NCBIfam" id="TIGR02432">
    <property type="entry name" value="lysidine_TilS_N"/>
    <property type="match status" value="1"/>
</dbReference>
<evidence type="ECO:0000256" key="1">
    <source>
        <dbReference type="ARBA" id="ARBA00004496"/>
    </source>
</evidence>
<sequence length="478" mass="55335">MLDDSLLRKVEETIKRFNMLSAGDKVVVGVSGGPDSVVLIHLLYRLKAKYKLDIWAAHLNHCIRGEEAKEEERWVKRFACDLGIPVISECIDVPLLAKKKGIGLEFTARQARYSFLEHIANEVGASKIAMGHTASDQAETVLMRLIRGSGVDGLAGIPPVRGRIIRPLIQTFRWEIERYCKEHDLSPRQDSSNRDFSFLRNRIRFKLIPYLSSRYNPCMVEVLLHTADLLQIDKDFLEDITVRARKRVTRRKTGGEVVVNAKRFFQLHLSLQRRIIRNIIQELRGNLEGIEYNHIFQILSLKEASGTKMIDLPDNLKVIKQYNEIIFKKDRDLSPSFSTYLNVPGRTKLPQLNMVFESKILLRPPSRFPRDKNRIYIDLDKIADLHSLFVRPRKEGDRFQPFGMRGEKKLKDFFIDLKVPRYQRDKIPILLSGDKIVWVVGYRMDDRFKVEDATKKVLKIKVITNVTSGRNNKKNKGN</sequence>
<evidence type="ECO:0000313" key="10">
    <source>
        <dbReference type="EMBL" id="HDN84750.1"/>
    </source>
</evidence>
<evidence type="ECO:0000256" key="6">
    <source>
        <dbReference type="ARBA" id="ARBA00022840"/>
    </source>
</evidence>
<dbReference type="AlphaFoldDB" id="A0A7V0QR06"/>
<evidence type="ECO:0000256" key="3">
    <source>
        <dbReference type="ARBA" id="ARBA00022598"/>
    </source>
</evidence>
<dbReference type="InterPro" id="IPR011063">
    <property type="entry name" value="TilS/TtcA_N"/>
</dbReference>
<gene>
    <name evidence="8 10" type="primary">tilS</name>
    <name evidence="10" type="ORF">ENG47_03200</name>
</gene>
<dbReference type="GO" id="GO:0006400">
    <property type="term" value="P:tRNA modification"/>
    <property type="evidence" value="ECO:0007669"/>
    <property type="project" value="UniProtKB-UniRule"/>
</dbReference>
<name>A0A7V0QR06_UNCAE</name>
<dbReference type="NCBIfam" id="TIGR02433">
    <property type="entry name" value="lysidine_TilS_C"/>
    <property type="match status" value="1"/>
</dbReference>
<dbReference type="SUPFAM" id="SSF82829">
    <property type="entry name" value="MesJ substrate recognition domain-like"/>
    <property type="match status" value="1"/>
</dbReference>
<reference evidence="10" key="1">
    <citation type="journal article" date="2020" name="mSystems">
        <title>Genome- and Community-Level Interaction Insights into Carbon Utilization and Element Cycling Functions of Hydrothermarchaeota in Hydrothermal Sediment.</title>
        <authorList>
            <person name="Zhou Z."/>
            <person name="Liu Y."/>
            <person name="Xu W."/>
            <person name="Pan J."/>
            <person name="Luo Z.H."/>
            <person name="Li M."/>
        </authorList>
    </citation>
    <scope>NUCLEOTIDE SEQUENCE [LARGE SCALE GENOMIC DNA]</scope>
    <source>
        <strain evidence="10">HyVt-219</strain>
    </source>
</reference>
<dbReference type="PANTHER" id="PTHR43033:SF1">
    <property type="entry name" value="TRNA(ILE)-LYSIDINE SYNTHASE-RELATED"/>
    <property type="match status" value="1"/>
</dbReference>
<evidence type="ECO:0000256" key="2">
    <source>
        <dbReference type="ARBA" id="ARBA00022490"/>
    </source>
</evidence>
<dbReference type="GO" id="GO:0032267">
    <property type="term" value="F:tRNA(Ile)-lysidine synthase activity"/>
    <property type="evidence" value="ECO:0007669"/>
    <property type="project" value="UniProtKB-EC"/>
</dbReference>
<comment type="domain">
    <text evidence="8">The N-terminal region contains the highly conserved SGGXDS motif, predicted to be a P-loop motif involved in ATP binding.</text>
</comment>
<dbReference type="SUPFAM" id="SSF52402">
    <property type="entry name" value="Adenine nucleotide alpha hydrolases-like"/>
    <property type="match status" value="1"/>
</dbReference>
<dbReference type="Gene3D" id="3.30.465.60">
    <property type="match status" value="1"/>
</dbReference>
<proteinExistence type="inferred from homology"/>
<keyword evidence="5 8" id="KW-0547">Nucleotide-binding</keyword>
<dbReference type="GO" id="GO:0005737">
    <property type="term" value="C:cytoplasm"/>
    <property type="evidence" value="ECO:0007669"/>
    <property type="project" value="UniProtKB-SubCell"/>
</dbReference>
<dbReference type="InterPro" id="IPR012795">
    <property type="entry name" value="tRNA_Ile_lys_synt_N"/>
</dbReference>
<evidence type="ECO:0000256" key="5">
    <source>
        <dbReference type="ARBA" id="ARBA00022741"/>
    </source>
</evidence>
<comment type="similarity">
    <text evidence="8">Belongs to the tRNA(Ile)-lysidine synthase family.</text>
</comment>
<dbReference type="GO" id="GO:0005524">
    <property type="term" value="F:ATP binding"/>
    <property type="evidence" value="ECO:0007669"/>
    <property type="project" value="UniProtKB-UniRule"/>
</dbReference>
<evidence type="ECO:0000256" key="8">
    <source>
        <dbReference type="HAMAP-Rule" id="MF_01161"/>
    </source>
</evidence>
<keyword evidence="6 8" id="KW-0067">ATP-binding</keyword>
<dbReference type="InterPro" id="IPR012094">
    <property type="entry name" value="tRNA_Ile_lys_synt"/>
</dbReference>
<dbReference type="CDD" id="cd01992">
    <property type="entry name" value="TilS_N"/>
    <property type="match status" value="1"/>
</dbReference>
<keyword evidence="3 8" id="KW-0436">Ligase</keyword>
<keyword evidence="2 8" id="KW-0963">Cytoplasm</keyword>
<dbReference type="Gene3D" id="3.40.50.620">
    <property type="entry name" value="HUPs"/>
    <property type="match status" value="1"/>
</dbReference>
<dbReference type="PANTHER" id="PTHR43033">
    <property type="entry name" value="TRNA(ILE)-LYSIDINE SYNTHASE-RELATED"/>
    <property type="match status" value="1"/>
</dbReference>
<evidence type="ECO:0000256" key="4">
    <source>
        <dbReference type="ARBA" id="ARBA00022694"/>
    </source>
</evidence>
<dbReference type="InterPro" id="IPR014729">
    <property type="entry name" value="Rossmann-like_a/b/a_fold"/>
</dbReference>
<dbReference type="SMART" id="SM00977">
    <property type="entry name" value="TilS_C"/>
    <property type="match status" value="1"/>
</dbReference>
<dbReference type="EC" id="6.3.4.19" evidence="8"/>
<comment type="function">
    <text evidence="8">Ligates lysine onto the cytidine present at position 34 of the AUA codon-specific tRNA(Ile) that contains the anticodon CAU, in an ATP-dependent manner. Cytidine is converted to lysidine, thus changing the amino acid specificity of the tRNA from methionine to isoleucine.</text>
</comment>